<evidence type="ECO:0000256" key="5">
    <source>
        <dbReference type="SAM" id="Phobius"/>
    </source>
</evidence>
<dbReference type="InterPro" id="IPR006153">
    <property type="entry name" value="Cation/H_exchanger_TM"/>
</dbReference>
<evidence type="ECO:0000256" key="1">
    <source>
        <dbReference type="ARBA" id="ARBA00004141"/>
    </source>
</evidence>
<protein>
    <submittedName>
        <fullName evidence="8">Cation:proton antiporter</fullName>
    </submittedName>
</protein>
<dbReference type="Gene3D" id="1.20.1530.20">
    <property type="match status" value="1"/>
</dbReference>
<dbReference type="KEGG" id="aun:AWM73_01885"/>
<feature type="transmembrane region" description="Helical" evidence="5">
    <location>
        <begin position="88"/>
        <end position="109"/>
    </location>
</feature>
<feature type="transmembrane region" description="Helical" evidence="5">
    <location>
        <begin position="220"/>
        <end position="240"/>
    </location>
</feature>
<evidence type="ECO:0000313" key="9">
    <source>
        <dbReference type="Proteomes" id="UP000594771"/>
    </source>
</evidence>
<dbReference type="GO" id="GO:0016020">
    <property type="term" value="C:membrane"/>
    <property type="evidence" value="ECO:0007669"/>
    <property type="project" value="UniProtKB-SubCell"/>
</dbReference>
<feature type="transmembrane region" description="Helical" evidence="5">
    <location>
        <begin position="184"/>
        <end position="208"/>
    </location>
</feature>
<keyword evidence="10" id="KW-1185">Reference proteome</keyword>
<dbReference type="GO" id="GO:1902600">
    <property type="term" value="P:proton transmembrane transport"/>
    <property type="evidence" value="ECO:0007669"/>
    <property type="project" value="InterPro"/>
</dbReference>
<feature type="transmembrane region" description="Helical" evidence="5">
    <location>
        <begin position="246"/>
        <end position="265"/>
    </location>
</feature>
<dbReference type="InterPro" id="IPR038770">
    <property type="entry name" value="Na+/solute_symporter_sf"/>
</dbReference>
<keyword evidence="2 5" id="KW-0812">Transmembrane</keyword>
<evidence type="ECO:0000313" key="10">
    <source>
        <dbReference type="Proteomes" id="UP001069145"/>
    </source>
</evidence>
<evidence type="ECO:0000256" key="2">
    <source>
        <dbReference type="ARBA" id="ARBA00022692"/>
    </source>
</evidence>
<feature type="transmembrane region" description="Helical" evidence="5">
    <location>
        <begin position="115"/>
        <end position="136"/>
    </location>
</feature>
<evidence type="ECO:0000313" key="8">
    <source>
        <dbReference type="EMBL" id="QPS01331.1"/>
    </source>
</evidence>
<feature type="transmembrane region" description="Helical" evidence="5">
    <location>
        <begin position="157"/>
        <end position="178"/>
    </location>
</feature>
<dbReference type="OrthoDB" id="9778229at2"/>
<feature type="domain" description="Cation/H+ exchanger transmembrane" evidence="6">
    <location>
        <begin position="10"/>
        <end position="393"/>
    </location>
</feature>
<evidence type="ECO:0000256" key="3">
    <source>
        <dbReference type="ARBA" id="ARBA00022989"/>
    </source>
</evidence>
<feature type="transmembrane region" description="Helical" evidence="5">
    <location>
        <begin position="339"/>
        <end position="360"/>
    </location>
</feature>
<evidence type="ECO:0000256" key="4">
    <source>
        <dbReference type="ARBA" id="ARBA00023136"/>
    </source>
</evidence>
<reference evidence="7" key="2">
    <citation type="submission" date="2022-09" db="EMBL/GenBank/DDBJ databases">
        <title>Aerococcus urinae taxonomy study.</title>
        <authorList>
            <person name="Christensen J."/>
            <person name="Senneby E."/>
        </authorList>
    </citation>
    <scope>NUCLEOTIDE SEQUENCE</scope>
    <source>
        <strain evidence="7">NLD-066-U95</strain>
    </source>
</reference>
<keyword evidence="4 5" id="KW-0472">Membrane</keyword>
<dbReference type="GeneID" id="35767407"/>
<dbReference type="PANTHER" id="PTHR43021:SF2">
    <property type="entry name" value="CATION_H+ EXCHANGER DOMAIN-CONTAINING PROTEIN"/>
    <property type="match status" value="1"/>
</dbReference>
<evidence type="ECO:0000259" key="6">
    <source>
        <dbReference type="Pfam" id="PF00999"/>
    </source>
</evidence>
<sequence length="418" mass="44874">MFVLRFLLAMLIAYFAGELAKKIKFPAIIGWLIVAMFLGEHGLNLLSPELISTKVYQSLMVLMQILVGSMVGYKLVYRDIKDSISKVFAMGISDLVVTFAVVTGSFALILHLLGLPIIAALLFGGIAIATAPAPPVSVVEQYDCSGPLSDSVPSMTAFNSVMVNIVFFPLVSIIGAVLNESSTSVLGSLLIMILAPILLGGVIGLVAGKLVGKGASKQQSFLIYLFSMLVIYALDNYLNWHVFTETQMMSLLAGIAGSCAFMNVVDPEKVPSLQMDLGPVHSYALMIFIVNLSIHLNPAALFDGGMLMVAYILIRALGKYLGCYLGAKISHAPKVVEKYMGIIMMPHSGVSIMFAGIAAYNLMGVYPELANLLQITISAAALIIEIISLPLAGMVYRKLGEAGKEKEKLARQEDLLPS</sequence>
<dbReference type="Proteomes" id="UP001069145">
    <property type="component" value="Unassembled WGS sequence"/>
</dbReference>
<keyword evidence="3 5" id="KW-1133">Transmembrane helix</keyword>
<organism evidence="8 9">
    <name type="scientific">Aerococcus urinae</name>
    <dbReference type="NCBI Taxonomy" id="1376"/>
    <lineage>
        <taxon>Bacteria</taxon>
        <taxon>Bacillati</taxon>
        <taxon>Bacillota</taxon>
        <taxon>Bacilli</taxon>
        <taxon>Lactobacillales</taxon>
        <taxon>Aerococcaceae</taxon>
        <taxon>Aerococcus</taxon>
    </lineage>
</organism>
<dbReference type="RefSeq" id="WP_060777833.1">
    <property type="nucleotide sequence ID" value="NZ_CAJHLF010000001.1"/>
</dbReference>
<accession>A0A0X8FDI0</accession>
<reference evidence="8 9" key="1">
    <citation type="submission" date="2020-12" db="EMBL/GenBank/DDBJ databases">
        <title>FDA dAtabase for Regulatory Grade micrObial Sequences (FDA-ARGOS): Supporting development and validation of Infectious Disease Dx tests.</title>
        <authorList>
            <person name="Sproer C."/>
            <person name="Gronow S."/>
            <person name="Severitt S."/>
            <person name="Schroder I."/>
            <person name="Tallon L."/>
            <person name="Sadzewicz L."/>
            <person name="Zhao X."/>
            <person name="Boylan J."/>
            <person name="Ott S."/>
            <person name="Bowen H."/>
            <person name="Vavikolanu K."/>
            <person name="Mehta A."/>
            <person name="Aluvathingal J."/>
            <person name="Nadendla S."/>
            <person name="Lowell S."/>
            <person name="Myers T."/>
            <person name="Yan Y."/>
            <person name="Sichtig H."/>
        </authorList>
    </citation>
    <scope>NUCLEOTIDE SEQUENCE [LARGE SCALE GENOMIC DNA]</scope>
    <source>
        <strain evidence="8 9">FDAARGOS_911</strain>
    </source>
</reference>
<comment type="subcellular location">
    <subcellularLocation>
        <location evidence="1">Membrane</location>
        <topology evidence="1">Multi-pass membrane protein</topology>
    </subcellularLocation>
</comment>
<feature type="transmembrane region" description="Helical" evidence="5">
    <location>
        <begin position="55"/>
        <end position="76"/>
    </location>
</feature>
<gene>
    <name evidence="8" type="ORF">I6G68_08165</name>
    <name evidence="7" type="ORF">ODY43_06825</name>
</gene>
<evidence type="ECO:0000313" key="7">
    <source>
        <dbReference type="EMBL" id="MCY3053699.1"/>
    </source>
</evidence>
<feature type="transmembrane region" description="Helical" evidence="5">
    <location>
        <begin position="372"/>
        <end position="396"/>
    </location>
</feature>
<dbReference type="EMBL" id="JAOTML010000007">
    <property type="protein sequence ID" value="MCY3053699.1"/>
    <property type="molecule type" value="Genomic_DNA"/>
</dbReference>
<dbReference type="GO" id="GO:0015297">
    <property type="term" value="F:antiporter activity"/>
    <property type="evidence" value="ECO:0007669"/>
    <property type="project" value="InterPro"/>
</dbReference>
<feature type="transmembrane region" description="Helical" evidence="5">
    <location>
        <begin position="277"/>
        <end position="296"/>
    </location>
</feature>
<dbReference type="Proteomes" id="UP000594771">
    <property type="component" value="Chromosome"/>
</dbReference>
<name>A0A0X8FDI0_9LACT</name>
<dbReference type="Pfam" id="PF00999">
    <property type="entry name" value="Na_H_Exchanger"/>
    <property type="match status" value="1"/>
</dbReference>
<dbReference type="EMBL" id="CP065662">
    <property type="protein sequence ID" value="QPS01331.1"/>
    <property type="molecule type" value="Genomic_DNA"/>
</dbReference>
<proteinExistence type="predicted"/>
<dbReference type="AlphaFoldDB" id="A0A0X8FDI0"/>
<dbReference type="PANTHER" id="PTHR43021">
    <property type="entry name" value="NA(+)/H(+) ANTIPORTER-RELATED"/>
    <property type="match status" value="1"/>
</dbReference>